<evidence type="ECO:0000313" key="1">
    <source>
        <dbReference type="EMBL" id="RDX77510.1"/>
    </source>
</evidence>
<accession>A0A371FGZ1</accession>
<evidence type="ECO:0000313" key="2">
    <source>
        <dbReference type="Proteomes" id="UP000257109"/>
    </source>
</evidence>
<sequence>MNFFFLPEKIRNFSFIPQGTAISLYGMESLFIRISWKNSSYYFRSTYEKDSIDQNNKKS</sequence>
<protein>
    <submittedName>
        <fullName evidence="1">Uncharacterized protein</fullName>
    </submittedName>
</protein>
<comment type="caution">
    <text evidence="1">The sequence shown here is derived from an EMBL/GenBank/DDBJ whole genome shotgun (WGS) entry which is preliminary data.</text>
</comment>
<dbReference type="AlphaFoldDB" id="A0A371FGZ1"/>
<name>A0A371FGZ1_MUCPR</name>
<reference evidence="1" key="1">
    <citation type="submission" date="2018-05" db="EMBL/GenBank/DDBJ databases">
        <title>Draft genome of Mucuna pruriens seed.</title>
        <authorList>
            <person name="Nnadi N.E."/>
            <person name="Vos R."/>
            <person name="Hasami M.H."/>
            <person name="Devisetty U.K."/>
            <person name="Aguiy J.C."/>
        </authorList>
    </citation>
    <scope>NUCLEOTIDE SEQUENCE [LARGE SCALE GENOMIC DNA]</scope>
    <source>
        <strain evidence="1">JCA_2017</strain>
    </source>
</reference>
<gene>
    <name evidence="1" type="ORF">CR513_42364</name>
</gene>
<dbReference type="Proteomes" id="UP000257109">
    <property type="component" value="Unassembled WGS sequence"/>
</dbReference>
<keyword evidence="2" id="KW-1185">Reference proteome</keyword>
<organism evidence="1 2">
    <name type="scientific">Mucuna pruriens</name>
    <name type="common">Velvet bean</name>
    <name type="synonym">Dolichos pruriens</name>
    <dbReference type="NCBI Taxonomy" id="157652"/>
    <lineage>
        <taxon>Eukaryota</taxon>
        <taxon>Viridiplantae</taxon>
        <taxon>Streptophyta</taxon>
        <taxon>Embryophyta</taxon>
        <taxon>Tracheophyta</taxon>
        <taxon>Spermatophyta</taxon>
        <taxon>Magnoliopsida</taxon>
        <taxon>eudicotyledons</taxon>
        <taxon>Gunneridae</taxon>
        <taxon>Pentapetalae</taxon>
        <taxon>rosids</taxon>
        <taxon>fabids</taxon>
        <taxon>Fabales</taxon>
        <taxon>Fabaceae</taxon>
        <taxon>Papilionoideae</taxon>
        <taxon>50 kb inversion clade</taxon>
        <taxon>NPAAA clade</taxon>
        <taxon>indigoferoid/millettioid clade</taxon>
        <taxon>Phaseoleae</taxon>
        <taxon>Mucuna</taxon>
    </lineage>
</organism>
<feature type="non-terminal residue" evidence="1">
    <location>
        <position position="59"/>
    </location>
</feature>
<proteinExistence type="predicted"/>
<dbReference type="EMBL" id="QJKJ01009150">
    <property type="protein sequence ID" value="RDX77510.1"/>
    <property type="molecule type" value="Genomic_DNA"/>
</dbReference>